<accession>A0A1Y4LTX4</accession>
<dbReference type="EMBL" id="NFKM01000011">
    <property type="protein sequence ID" value="OUP60086.1"/>
    <property type="molecule type" value="Genomic_DNA"/>
</dbReference>
<comment type="caution">
    <text evidence="1">The sequence shown here is derived from an EMBL/GenBank/DDBJ whole genome shotgun (WGS) entry which is preliminary data.</text>
</comment>
<organism evidence="1 2">
    <name type="scientific">Faecalitalea cylindroides</name>
    <dbReference type="NCBI Taxonomy" id="39483"/>
    <lineage>
        <taxon>Bacteria</taxon>
        <taxon>Bacillati</taxon>
        <taxon>Bacillota</taxon>
        <taxon>Erysipelotrichia</taxon>
        <taxon>Erysipelotrichales</taxon>
        <taxon>Erysipelotrichaceae</taxon>
        <taxon>Faecalitalea</taxon>
    </lineage>
</organism>
<proteinExistence type="predicted"/>
<evidence type="ECO:0000313" key="2">
    <source>
        <dbReference type="Proteomes" id="UP000195447"/>
    </source>
</evidence>
<name>A0A1Y4LTX4_9FIRM</name>
<protein>
    <submittedName>
        <fullName evidence="1">Uncharacterized protein</fullName>
    </submittedName>
</protein>
<sequence>MFPIKSSGTQKNIVRVEDFKMMNVDLGSIPTLKPNEATSNIDVDLTSTIGAGYRIISCHMGFMNVPYARVISMIPNGDLGIRYRVLNDYTENLSDIHVYASILAVKITGGGA</sequence>
<dbReference type="RefSeq" id="WP_087158753.1">
    <property type="nucleotide sequence ID" value="NZ_NFKM01000011.1"/>
</dbReference>
<evidence type="ECO:0000313" key="1">
    <source>
        <dbReference type="EMBL" id="OUP60086.1"/>
    </source>
</evidence>
<keyword evidence="2" id="KW-1185">Reference proteome</keyword>
<dbReference type="AlphaFoldDB" id="A0A1Y4LTX4"/>
<reference evidence="2" key="1">
    <citation type="submission" date="2017-04" db="EMBL/GenBank/DDBJ databases">
        <title>Function of individual gut microbiota members based on whole genome sequencing of pure cultures obtained from chicken caecum.</title>
        <authorList>
            <person name="Medvecky M."/>
            <person name="Cejkova D."/>
            <person name="Polansky O."/>
            <person name="Karasova D."/>
            <person name="Kubasova T."/>
            <person name="Cizek A."/>
            <person name="Rychlik I."/>
        </authorList>
    </citation>
    <scope>NUCLEOTIDE SEQUENCE [LARGE SCALE GENOMIC DNA]</scope>
    <source>
        <strain evidence="2">An178</strain>
    </source>
</reference>
<gene>
    <name evidence="1" type="ORF">B5F14_06625</name>
</gene>
<dbReference type="Proteomes" id="UP000195447">
    <property type="component" value="Unassembled WGS sequence"/>
</dbReference>